<evidence type="ECO:0008006" key="4">
    <source>
        <dbReference type="Google" id="ProtNLM"/>
    </source>
</evidence>
<protein>
    <recommendedName>
        <fullName evidence="4">Big-1 domain-containing protein</fullName>
    </recommendedName>
</protein>
<dbReference type="SUPFAM" id="SSF49373">
    <property type="entry name" value="Invasin/intimin cell-adhesion fragments"/>
    <property type="match status" value="1"/>
</dbReference>
<dbReference type="InterPro" id="IPR013783">
    <property type="entry name" value="Ig-like_fold"/>
</dbReference>
<accession>A0A4Y9SQ96</accession>
<keyword evidence="3" id="KW-1185">Reference proteome</keyword>
<evidence type="ECO:0000313" key="2">
    <source>
        <dbReference type="EMBL" id="TFW26271.1"/>
    </source>
</evidence>
<dbReference type="OrthoDB" id="6275896at2"/>
<dbReference type="InterPro" id="IPR008964">
    <property type="entry name" value="Invasin/intimin_cell_adhesion"/>
</dbReference>
<gene>
    <name evidence="2" type="ORF">E4L96_04520</name>
</gene>
<organism evidence="2 3">
    <name type="scientific">Zemynaea arenosa</name>
    <dbReference type="NCBI Taxonomy" id="2561931"/>
    <lineage>
        <taxon>Bacteria</taxon>
        <taxon>Pseudomonadati</taxon>
        <taxon>Pseudomonadota</taxon>
        <taxon>Betaproteobacteria</taxon>
        <taxon>Burkholderiales</taxon>
        <taxon>Oxalobacteraceae</taxon>
        <taxon>Telluria group</taxon>
        <taxon>Zemynaea</taxon>
    </lineage>
</organism>
<comment type="caution">
    <text evidence="2">The sequence shown here is derived from an EMBL/GenBank/DDBJ whole genome shotgun (WGS) entry which is preliminary data.</text>
</comment>
<evidence type="ECO:0000313" key="3">
    <source>
        <dbReference type="Proteomes" id="UP000298438"/>
    </source>
</evidence>
<feature type="signal peptide" evidence="1">
    <location>
        <begin position="1"/>
        <end position="24"/>
    </location>
</feature>
<reference evidence="2 3" key="1">
    <citation type="submission" date="2019-03" db="EMBL/GenBank/DDBJ databases">
        <title>Draft Genome Sequence of Massilia arenosa sp. nov., a Novel Massilia Species Isolated from a Sandy-loam Maize Soil.</title>
        <authorList>
            <person name="Raths R."/>
            <person name="Peta V."/>
            <person name="Bucking H."/>
        </authorList>
    </citation>
    <scope>NUCLEOTIDE SEQUENCE [LARGE SCALE GENOMIC DNA]</scope>
    <source>
        <strain evidence="2 3">MC02</strain>
    </source>
</reference>
<dbReference type="RefSeq" id="WP_135206032.1">
    <property type="nucleotide sequence ID" value="NZ_SPVF01000067.1"/>
</dbReference>
<dbReference type="Proteomes" id="UP000298438">
    <property type="component" value="Unassembled WGS sequence"/>
</dbReference>
<dbReference type="NCBIfam" id="NF041940">
    <property type="entry name" value="choice_anch_X"/>
    <property type="match status" value="2"/>
</dbReference>
<evidence type="ECO:0000256" key="1">
    <source>
        <dbReference type="SAM" id="SignalP"/>
    </source>
</evidence>
<dbReference type="AlphaFoldDB" id="A0A4Y9SQ96"/>
<dbReference type="Gene3D" id="2.60.40.10">
    <property type="entry name" value="Immunoglobulins"/>
    <property type="match status" value="3"/>
</dbReference>
<name>A0A4Y9SQ96_9BURK</name>
<dbReference type="Pfam" id="PF09136">
    <property type="entry name" value="Glucodextran_B"/>
    <property type="match status" value="2"/>
</dbReference>
<keyword evidence="1" id="KW-0732">Signal</keyword>
<proteinExistence type="predicted"/>
<dbReference type="SUPFAM" id="SSF49464">
    <property type="entry name" value="Carboxypeptidase regulatory domain-like"/>
    <property type="match status" value="1"/>
</dbReference>
<dbReference type="EMBL" id="SPVF01000067">
    <property type="protein sequence ID" value="TFW26271.1"/>
    <property type="molecule type" value="Genomic_DNA"/>
</dbReference>
<sequence>MGIVSRIRGTGLLLAALLGGSAIAGTLGSTSLSPDSARAGRATTVTATVVITDPNYTAGSANVQRLKADGSIAAVVGNLHDDGLNGDAMANDHLYTLTWTVNEANADTLRYQVSAAFKKELKRTFSAPMSLTIEPTTPAPQIVSATLAPGSVSAGVGFTGLATAQLGGPAPTSVVLEKIDAAGRVLVSLGELRDNGSNGDTTAGDGRYALQLPLLEAAPGVAHYRIAAAFPGLPAPLYSGALDISVQGVPTGVTLSTPQNGAYLNTPVITVAGTVQDPGATVKLNGIATPVSNGSFSASVPLNEGPNTINAVATNANGSISTANLLVTLDTTAPKVEIYTPAANGSTASDLVTVSGMVNDIVVGTVNPQQAVVTVNGQAADVLNRSFIARNVPLQVGANTVQAVATDRAGNRATTTINVTRTAAGGAGLRVTGGNNQSGVVNSVLPQPLTVALTDEQGNPKANVPVVFRVIALDGALGTTVAVSGNQSALAVNTDANGVAKAYLRLGSRAGAGNNLVEASAAGLASTADFAASGSPTRAALMVVDSGNNQTGTVGQALPFPLIAIVTDASNNRLANVPVTFAVTGGGGGFGPNRDSTFSTTSDADGRVAASLVLGPTQGVNNNVVEANFIGNTGYPAAFSATALVPGAASETSISGVVLDNSNRPLPGVTMRLLHITQGNRSNIPQEMATAVQTDAQGQFVMKPVPVGVFKLMTDGGTTTRPGTWPTLDFDMITVPGQNNTLGMPIFLPELNPTNRVCVNETTGGTLTLADVPGFALTIAPGSATFPGGSRSGCVSVTPVNMDKVPMAPGFGQQPRFVVTIQPVGTHFSPAARMTIPNVDGLPPRAVTEMYSYDHDLASFVAIGSATVSEDGATITSDVGAGVIKAGWHCGGNPNTAGSAGTCPTCKKCQGASCVNDNAGTCDDGLYCTSADGNAPGADKCLDGSCQGKAIGIQDVANGTLQEWNFTELRNILNGTAEAFKFAPGCSIQPPSFSGAITMGAVSACCEKEKKMATQFKYGGGLSFNGIGAQCLVPGLSFTFLGVFEGGVQVGVGLGGEVTGTGYGGDCIGCKWKVEGNIKATISGSVTVVTKIDPSMIRFEGGVKGTGQVGVSCTCDGCSGSGCLGPITVYGTAILGGFLSKGGEVVIPGTTVCYP</sequence>
<dbReference type="InterPro" id="IPR008969">
    <property type="entry name" value="CarboxyPept-like_regulatory"/>
</dbReference>
<feature type="chain" id="PRO_5021312510" description="Big-1 domain-containing protein" evidence="1">
    <location>
        <begin position="25"/>
        <end position="1155"/>
    </location>
</feature>